<dbReference type="EMBL" id="CAMAPF010000141">
    <property type="protein sequence ID" value="CAH9107117.1"/>
    <property type="molecule type" value="Genomic_DNA"/>
</dbReference>
<feature type="region of interest" description="Disordered" evidence="1">
    <location>
        <begin position="132"/>
        <end position="154"/>
    </location>
</feature>
<evidence type="ECO:0008006" key="4">
    <source>
        <dbReference type="Google" id="ProtNLM"/>
    </source>
</evidence>
<feature type="compositionally biased region" description="Basic and acidic residues" evidence="1">
    <location>
        <begin position="460"/>
        <end position="474"/>
    </location>
</feature>
<reference evidence="2" key="1">
    <citation type="submission" date="2022-07" db="EMBL/GenBank/DDBJ databases">
        <authorList>
            <person name="Macas J."/>
            <person name="Novak P."/>
            <person name="Neumann P."/>
        </authorList>
    </citation>
    <scope>NUCLEOTIDE SEQUENCE</scope>
</reference>
<accession>A0AAV0DQ29</accession>
<dbReference type="AlphaFoldDB" id="A0AAV0DQ29"/>
<organism evidence="2 3">
    <name type="scientific">Cuscuta epithymum</name>
    <dbReference type="NCBI Taxonomy" id="186058"/>
    <lineage>
        <taxon>Eukaryota</taxon>
        <taxon>Viridiplantae</taxon>
        <taxon>Streptophyta</taxon>
        <taxon>Embryophyta</taxon>
        <taxon>Tracheophyta</taxon>
        <taxon>Spermatophyta</taxon>
        <taxon>Magnoliopsida</taxon>
        <taxon>eudicotyledons</taxon>
        <taxon>Gunneridae</taxon>
        <taxon>Pentapetalae</taxon>
        <taxon>asterids</taxon>
        <taxon>lamiids</taxon>
        <taxon>Solanales</taxon>
        <taxon>Convolvulaceae</taxon>
        <taxon>Cuscuteae</taxon>
        <taxon>Cuscuta</taxon>
        <taxon>Cuscuta subgen. Cuscuta</taxon>
    </lineage>
</organism>
<feature type="region of interest" description="Disordered" evidence="1">
    <location>
        <begin position="489"/>
        <end position="516"/>
    </location>
</feature>
<evidence type="ECO:0000256" key="1">
    <source>
        <dbReference type="SAM" id="MobiDB-lite"/>
    </source>
</evidence>
<dbReference type="Proteomes" id="UP001152523">
    <property type="component" value="Unassembled WGS sequence"/>
</dbReference>
<dbReference type="PANTHER" id="PTHR36062">
    <property type="entry name" value="OS01G0687300 PROTEIN"/>
    <property type="match status" value="1"/>
</dbReference>
<gene>
    <name evidence="2" type="ORF">CEPIT_LOCUS17835</name>
</gene>
<name>A0AAV0DQ29_9ASTE</name>
<protein>
    <recommendedName>
        <fullName evidence="4">F-box protein</fullName>
    </recommendedName>
</protein>
<comment type="caution">
    <text evidence="2">The sequence shown here is derived from an EMBL/GenBank/DDBJ whole genome shotgun (WGS) entry which is preliminary data.</text>
</comment>
<evidence type="ECO:0000313" key="3">
    <source>
        <dbReference type="Proteomes" id="UP001152523"/>
    </source>
</evidence>
<feature type="compositionally biased region" description="Polar residues" evidence="1">
    <location>
        <begin position="132"/>
        <end position="142"/>
    </location>
</feature>
<proteinExistence type="predicted"/>
<keyword evidence="3" id="KW-1185">Reference proteome</keyword>
<feature type="compositionally biased region" description="Polar residues" evidence="1">
    <location>
        <begin position="504"/>
        <end position="516"/>
    </location>
</feature>
<evidence type="ECO:0000313" key="2">
    <source>
        <dbReference type="EMBL" id="CAH9107117.1"/>
    </source>
</evidence>
<dbReference type="InterPro" id="IPR037476">
    <property type="entry name" value="PCH1"/>
</dbReference>
<dbReference type="GO" id="GO:0010099">
    <property type="term" value="P:regulation of photomorphogenesis"/>
    <property type="evidence" value="ECO:0007669"/>
    <property type="project" value="InterPro"/>
</dbReference>
<feature type="region of interest" description="Disordered" evidence="1">
    <location>
        <begin position="444"/>
        <end position="476"/>
    </location>
</feature>
<dbReference type="PANTHER" id="PTHR36062:SF1">
    <property type="entry name" value="OS01G0687300 PROTEIN"/>
    <property type="match status" value="1"/>
</dbReference>
<sequence length="675" mass="74196">MSESIAQSYQECDERTGQSMYPIQSVWVTRWVGTSQNATPQASNIPNYAFESNKKRDEVELGSAGDVRKFGTQTHEVVNESLRSVSGNIRVETSTHTSTTMSIPCRNGLSLQGRQETQGCLTAKPLHDLNPTSASGVSSAKNSCGPAANPTRQVKPHSFFRHSHTVASGPSAGNCMESASHIVPYRFGYGKFKDDASLSEMPLLMDSRPSKPNIPRSNSIKILEDKHSNYDSQLESESQPLKVNGDWFKKLQNGSPLAALKNNCTPLEESEPNKALNNNCIPEKLTHSLHDVKTMRICTTVDSVVGLTGCYPRFSQTTHSLLVMKESDVNACKENQTISTSRTFNEFNKKIFNDVLCQKQQGVKLQLLESSNASELEEEGVQPLEVDANNESSADTDAMDFDAFPGKSKLLGINFASLLKKECEKYQNLCRLTLMDQVGSDGIKKSRLLPKNNKNSSHPPDIHQSEATSADHLDVSSNTQSLDMESLVSGFNDQHGNSKPDVFHQSNLPGQDSSSSFAKRVKLSNLYAFGLGTRSTNAKEDLPHEKQHNRFRGQTCSEPMASKNKGKEWIVQDKCTSRKGGGDSSSSANMRGKLTSYPWIQRLLRDKGTTNGVIPDVVVEGYEAGSSELKVEEIQKRHFPSIAAMALMAKGMKGLHPCQFQKKGSFVVWNNSGGL</sequence>